<evidence type="ECO:0000256" key="5">
    <source>
        <dbReference type="ARBA" id="ARBA00022737"/>
    </source>
</evidence>
<sequence>MQAGVNNGYFSQQGQQPLQQDEGKGGQQGQLNNIQPHHHHNLLSTMSPEQIRRDQRIGLEAIREFLQSKTSFDVLPVSYRVIVFETSLLVKRALNILLQNSIVSAPLWNSKTSRFAGLLTSNDFINVIQYYSQNPDQFQFIDNLTLNGLRDVEKAVGTTTSLETVSIHPFKPLYDACVKMIQSSARRIPLIDEDEDTHREIVVSVLTEYRILKFVSMNCKETKILLQPLHELNIGTMTNISAAKLETPVMEVIDLMIQKSISSVPIVDDQDKLINVYEAVDVLTLIKGGLYTDLTLSVGEALLKRSDDFEGVYTCTLNDSLFAISETIRKARVHRLFIVDDEGKLLGVLTLSDILKYILFS</sequence>
<dbReference type="InterPro" id="IPR050511">
    <property type="entry name" value="AMPK_gamma/SDS23_families"/>
</dbReference>
<dbReference type="AlphaFoldDB" id="A0A448YRA3"/>
<dbReference type="Pfam" id="PF00571">
    <property type="entry name" value="CBS"/>
    <property type="match status" value="2"/>
</dbReference>
<dbReference type="InterPro" id="IPR046342">
    <property type="entry name" value="CBS_dom_sf"/>
</dbReference>
<keyword evidence="19" id="KW-1185">Reference proteome</keyword>
<keyword evidence="4" id="KW-0963">Cytoplasm</keyword>
<keyword evidence="11" id="KW-0539">Nucleus</keyword>
<evidence type="ECO:0000256" key="14">
    <source>
        <dbReference type="ARBA" id="ARBA00067396"/>
    </source>
</evidence>
<evidence type="ECO:0000259" key="17">
    <source>
        <dbReference type="PROSITE" id="PS51371"/>
    </source>
</evidence>
<accession>A0A448YRA3</accession>
<evidence type="ECO:0000256" key="7">
    <source>
        <dbReference type="ARBA" id="ARBA00022840"/>
    </source>
</evidence>
<dbReference type="GO" id="GO:0005737">
    <property type="term" value="C:cytoplasm"/>
    <property type="evidence" value="ECO:0007669"/>
    <property type="project" value="UniProtKB-SubCell"/>
</dbReference>
<evidence type="ECO:0000256" key="12">
    <source>
        <dbReference type="ARBA" id="ARBA00023277"/>
    </source>
</evidence>
<dbReference type="CDD" id="cd04618">
    <property type="entry name" value="CBS_euAMPK_gamma-like_repeat1"/>
    <property type="match status" value="1"/>
</dbReference>
<dbReference type="CDD" id="cd04641">
    <property type="entry name" value="CBS_euAMPK_gamma-like_repeat2"/>
    <property type="match status" value="1"/>
</dbReference>
<evidence type="ECO:0000256" key="10">
    <source>
        <dbReference type="ARBA" id="ARBA00023163"/>
    </source>
</evidence>
<evidence type="ECO:0000256" key="15">
    <source>
        <dbReference type="PROSITE-ProRule" id="PRU00703"/>
    </source>
</evidence>
<keyword evidence="10" id="KW-0804">Transcription</keyword>
<dbReference type="PANTHER" id="PTHR13780:SF35">
    <property type="entry name" value="LD22662P"/>
    <property type="match status" value="1"/>
</dbReference>
<feature type="domain" description="CBS" evidence="17">
    <location>
        <begin position="303"/>
        <end position="361"/>
    </location>
</feature>
<dbReference type="FunCoup" id="A0A448YRA3">
    <property type="interactions" value="463"/>
</dbReference>
<feature type="domain" description="CBS" evidence="17">
    <location>
        <begin position="159"/>
        <end position="222"/>
    </location>
</feature>
<reference evidence="18 19" key="1">
    <citation type="submission" date="2018-12" db="EMBL/GenBank/DDBJ databases">
        <authorList>
            <person name="Tiukova I."/>
            <person name="Dainat J."/>
        </authorList>
    </citation>
    <scope>NUCLEOTIDE SEQUENCE [LARGE SCALE GENOMIC DNA]</scope>
</reference>
<evidence type="ECO:0000256" key="16">
    <source>
        <dbReference type="SAM" id="MobiDB-lite"/>
    </source>
</evidence>
<dbReference type="InterPro" id="IPR000644">
    <property type="entry name" value="CBS_dom"/>
</dbReference>
<name>A0A448YRA3_BRENA</name>
<dbReference type="Proteomes" id="UP000290900">
    <property type="component" value="Unassembled WGS sequence"/>
</dbReference>
<evidence type="ECO:0000256" key="3">
    <source>
        <dbReference type="ARBA" id="ARBA00006750"/>
    </source>
</evidence>
<feature type="domain" description="CBS" evidence="17">
    <location>
        <begin position="236"/>
        <end position="294"/>
    </location>
</feature>
<keyword evidence="9 15" id="KW-0129">CBS domain</keyword>
<dbReference type="SUPFAM" id="SSF54631">
    <property type="entry name" value="CBS-domain pair"/>
    <property type="match status" value="2"/>
</dbReference>
<comment type="subcellular location">
    <subcellularLocation>
        <location evidence="2">Cytoplasm</location>
    </subcellularLocation>
    <subcellularLocation>
        <location evidence="1">Nucleus</location>
    </subcellularLocation>
</comment>
<comment type="function">
    <text evidence="13">Adenine nucleotides-binding subunit gamma of AMP-activated protein kinase (AMPK), an energy sensor protein kinase that plays a key role in regulating cellular energy metabolism. In response to reduction of intracellular ATP levels, AMPK activates energy-producing pathways and inhibits energy-consuming processes: inhibits protein, carbohydrate and lipid biosynthesis, as well as cell growth and proliferation. AMPK acts via direct phosphorylation of metabolic enzymes, and by longer-term effects via phosphorylation of transcription regulators. Gamma non-catalytic subunit mediates binding to AMP, ADP and ATP, leading to activate or inhibit AMPK: AMP-binding results in allosteric activation of alpha catalytic subunit (SNF1) both by inducing phosphorylation and preventing dephosphorylation of catalytic subunits.</text>
</comment>
<evidence type="ECO:0000256" key="4">
    <source>
        <dbReference type="ARBA" id="ARBA00022490"/>
    </source>
</evidence>
<keyword evidence="5" id="KW-0677">Repeat</keyword>
<dbReference type="PANTHER" id="PTHR13780">
    <property type="entry name" value="AMP-ACTIVATED PROTEIN KINASE, GAMMA REGULATORY SUBUNIT"/>
    <property type="match status" value="1"/>
</dbReference>
<feature type="region of interest" description="Disordered" evidence="16">
    <location>
        <begin position="1"/>
        <end position="34"/>
    </location>
</feature>
<evidence type="ECO:0000256" key="2">
    <source>
        <dbReference type="ARBA" id="ARBA00004496"/>
    </source>
</evidence>
<dbReference type="GO" id="GO:0016208">
    <property type="term" value="F:AMP binding"/>
    <property type="evidence" value="ECO:0007669"/>
    <property type="project" value="TreeGrafter"/>
</dbReference>
<keyword evidence="6" id="KW-0547">Nucleotide-binding</keyword>
<organism evidence="18 19">
    <name type="scientific">Brettanomyces naardenensis</name>
    <name type="common">Yeast</name>
    <dbReference type="NCBI Taxonomy" id="13370"/>
    <lineage>
        <taxon>Eukaryota</taxon>
        <taxon>Fungi</taxon>
        <taxon>Dikarya</taxon>
        <taxon>Ascomycota</taxon>
        <taxon>Saccharomycotina</taxon>
        <taxon>Pichiomycetes</taxon>
        <taxon>Pichiales</taxon>
        <taxon>Pichiaceae</taxon>
        <taxon>Brettanomyces</taxon>
    </lineage>
</organism>
<evidence type="ECO:0000256" key="6">
    <source>
        <dbReference type="ARBA" id="ARBA00022741"/>
    </source>
</evidence>
<comment type="similarity">
    <text evidence="3">Belongs to the 5'-AMP-activated protein kinase gamma subunit family.</text>
</comment>
<evidence type="ECO:0000256" key="8">
    <source>
        <dbReference type="ARBA" id="ARBA00023015"/>
    </source>
</evidence>
<evidence type="ECO:0000256" key="9">
    <source>
        <dbReference type="ARBA" id="ARBA00023122"/>
    </source>
</evidence>
<dbReference type="STRING" id="13370.A0A448YRA3"/>
<dbReference type="FunFam" id="3.10.580.10:FF:000033">
    <property type="entry name" value="Nuclear protein SNF4"/>
    <property type="match status" value="1"/>
</dbReference>
<dbReference type="OrthoDB" id="286637at2759"/>
<dbReference type="SMART" id="SM00116">
    <property type="entry name" value="CBS"/>
    <property type="match status" value="4"/>
</dbReference>
<keyword evidence="12" id="KW-0119">Carbohydrate metabolism</keyword>
<dbReference type="Gene3D" id="3.10.580.10">
    <property type="entry name" value="CBS-domain"/>
    <property type="match status" value="2"/>
</dbReference>
<proteinExistence type="inferred from homology"/>
<gene>
    <name evidence="18" type="ORF">BRENAR_LOCUS4147</name>
</gene>
<dbReference type="GO" id="GO:0019901">
    <property type="term" value="F:protein kinase binding"/>
    <property type="evidence" value="ECO:0007669"/>
    <property type="project" value="TreeGrafter"/>
</dbReference>
<keyword evidence="8" id="KW-0805">Transcription regulation</keyword>
<dbReference type="GO" id="GO:0031588">
    <property type="term" value="C:nucleotide-activated protein kinase complex"/>
    <property type="evidence" value="ECO:0007669"/>
    <property type="project" value="TreeGrafter"/>
</dbReference>
<dbReference type="GO" id="GO:0005524">
    <property type="term" value="F:ATP binding"/>
    <property type="evidence" value="ECO:0007669"/>
    <property type="project" value="UniProtKB-KW"/>
</dbReference>
<protein>
    <recommendedName>
        <fullName evidence="14">5'-AMP-activated protein kinase subunit gamma</fullName>
    </recommendedName>
</protein>
<evidence type="ECO:0000313" key="19">
    <source>
        <dbReference type="Proteomes" id="UP000290900"/>
    </source>
</evidence>
<dbReference type="PROSITE" id="PS51371">
    <property type="entry name" value="CBS"/>
    <property type="match status" value="3"/>
</dbReference>
<evidence type="ECO:0000256" key="11">
    <source>
        <dbReference type="ARBA" id="ARBA00023242"/>
    </source>
</evidence>
<evidence type="ECO:0000256" key="1">
    <source>
        <dbReference type="ARBA" id="ARBA00004123"/>
    </source>
</evidence>
<evidence type="ECO:0000256" key="13">
    <source>
        <dbReference type="ARBA" id="ARBA00056256"/>
    </source>
</evidence>
<keyword evidence="7" id="KW-0067">ATP-binding</keyword>
<feature type="compositionally biased region" description="Polar residues" evidence="16">
    <location>
        <begin position="1"/>
        <end position="11"/>
    </location>
</feature>
<evidence type="ECO:0000313" key="18">
    <source>
        <dbReference type="EMBL" id="VEU23417.1"/>
    </source>
</evidence>
<dbReference type="GO" id="GO:0019887">
    <property type="term" value="F:protein kinase regulator activity"/>
    <property type="evidence" value="ECO:0007669"/>
    <property type="project" value="TreeGrafter"/>
</dbReference>
<dbReference type="EMBL" id="CAACVR010000045">
    <property type="protein sequence ID" value="VEU23417.1"/>
    <property type="molecule type" value="Genomic_DNA"/>
</dbReference>
<dbReference type="GO" id="GO:0005634">
    <property type="term" value="C:nucleus"/>
    <property type="evidence" value="ECO:0007669"/>
    <property type="project" value="UniProtKB-SubCell"/>
</dbReference>
<dbReference type="InParanoid" id="A0A448YRA3"/>